<dbReference type="Proteomes" id="UP001218188">
    <property type="component" value="Unassembled WGS sequence"/>
</dbReference>
<name>A0AAD6S974_9AGAR</name>
<organism evidence="2 3">
    <name type="scientific">Mycena alexandri</name>
    <dbReference type="NCBI Taxonomy" id="1745969"/>
    <lineage>
        <taxon>Eukaryota</taxon>
        <taxon>Fungi</taxon>
        <taxon>Dikarya</taxon>
        <taxon>Basidiomycota</taxon>
        <taxon>Agaricomycotina</taxon>
        <taxon>Agaricomycetes</taxon>
        <taxon>Agaricomycetidae</taxon>
        <taxon>Agaricales</taxon>
        <taxon>Marasmiineae</taxon>
        <taxon>Mycenaceae</taxon>
        <taxon>Mycena</taxon>
    </lineage>
</organism>
<proteinExistence type="predicted"/>
<gene>
    <name evidence="2" type="ORF">C8F04DRAFT_1305059</name>
</gene>
<sequence length="478" mass="54059">MQTYKTHALGDYAPTIREIGTTDSYSTQPCEQEHKEVKAFYQRTNKNDAVGQITQLERREAALQKLTRQKNEAARIPPIATVEEPAPETSGQKRKRGSQAPAKEILPTVDFVESESLPYTPPEVHFHISMSRNFHCNIPMWLNDHAGDPAVADFLPKLREHLLSRVLHPTWSGNGREYTPEERAKLLIVNNRLYRHKVLRINYTSYDLRRGQDSMNPRTHADIMMLAPEDSADADHAFTYARVIGVFHVDVIHNVVGASPTAVPIPFLWVRNFRLDRSFKGGFRKRRLHRIEFVPESDPDAFGFVNPDEVIRGCHLVPAFAHGPSERVPQSLARHKGEFDDWKYHYVNFFIDRDMFMRYLGGGVGHYQVAVPEDATDDPDEDPTLTGAADEDSDSSDDPPTPEEEAALLEEELGFEDEEEEEEPEAPQGDGEGDDDDEEGDPWSEEEPDDEEEADLGPEDGEEALGEPTVADLGYDEL</sequence>
<accession>A0AAD6S974</accession>
<evidence type="ECO:0000313" key="3">
    <source>
        <dbReference type="Proteomes" id="UP001218188"/>
    </source>
</evidence>
<protein>
    <submittedName>
        <fullName evidence="2">Uncharacterized protein</fullName>
    </submittedName>
</protein>
<evidence type="ECO:0000256" key="1">
    <source>
        <dbReference type="SAM" id="MobiDB-lite"/>
    </source>
</evidence>
<feature type="region of interest" description="Disordered" evidence="1">
    <location>
        <begin position="66"/>
        <end position="102"/>
    </location>
</feature>
<reference evidence="2" key="1">
    <citation type="submission" date="2023-03" db="EMBL/GenBank/DDBJ databases">
        <title>Massive genome expansion in bonnet fungi (Mycena s.s.) driven by repeated elements and novel gene families across ecological guilds.</title>
        <authorList>
            <consortium name="Lawrence Berkeley National Laboratory"/>
            <person name="Harder C.B."/>
            <person name="Miyauchi S."/>
            <person name="Viragh M."/>
            <person name="Kuo A."/>
            <person name="Thoen E."/>
            <person name="Andreopoulos B."/>
            <person name="Lu D."/>
            <person name="Skrede I."/>
            <person name="Drula E."/>
            <person name="Henrissat B."/>
            <person name="Morin E."/>
            <person name="Kohler A."/>
            <person name="Barry K."/>
            <person name="LaButti K."/>
            <person name="Morin E."/>
            <person name="Salamov A."/>
            <person name="Lipzen A."/>
            <person name="Mereny Z."/>
            <person name="Hegedus B."/>
            <person name="Baldrian P."/>
            <person name="Stursova M."/>
            <person name="Weitz H."/>
            <person name="Taylor A."/>
            <person name="Grigoriev I.V."/>
            <person name="Nagy L.G."/>
            <person name="Martin F."/>
            <person name="Kauserud H."/>
        </authorList>
    </citation>
    <scope>NUCLEOTIDE SEQUENCE</scope>
    <source>
        <strain evidence="2">CBHHK200</strain>
    </source>
</reference>
<comment type="caution">
    <text evidence="2">The sequence shown here is derived from an EMBL/GenBank/DDBJ whole genome shotgun (WGS) entry which is preliminary data.</text>
</comment>
<evidence type="ECO:0000313" key="2">
    <source>
        <dbReference type="EMBL" id="KAJ7023521.1"/>
    </source>
</evidence>
<feature type="region of interest" description="Disordered" evidence="1">
    <location>
        <begin position="373"/>
        <end position="478"/>
    </location>
</feature>
<feature type="compositionally biased region" description="Acidic residues" evidence="1">
    <location>
        <begin position="374"/>
        <end position="465"/>
    </location>
</feature>
<dbReference type="EMBL" id="JARJCM010000187">
    <property type="protein sequence ID" value="KAJ7023521.1"/>
    <property type="molecule type" value="Genomic_DNA"/>
</dbReference>
<dbReference type="AlphaFoldDB" id="A0AAD6S974"/>
<keyword evidence="3" id="KW-1185">Reference proteome</keyword>